<dbReference type="EMBL" id="KY684104">
    <property type="protein sequence ID" value="ARF10615.1"/>
    <property type="molecule type" value="Genomic_DNA"/>
</dbReference>
<reference evidence="1" key="1">
    <citation type="journal article" date="2017" name="Science">
        <title>Giant viruses with an expanded complement of translation system components.</title>
        <authorList>
            <person name="Schulz F."/>
            <person name="Yutin N."/>
            <person name="Ivanova N.N."/>
            <person name="Ortega D.R."/>
            <person name="Lee T.K."/>
            <person name="Vierheilig J."/>
            <person name="Daims H."/>
            <person name="Horn M."/>
            <person name="Wagner M."/>
            <person name="Jensen G.J."/>
            <person name="Kyrpides N.C."/>
            <person name="Koonin E.V."/>
            <person name="Woyke T."/>
        </authorList>
    </citation>
    <scope>NUCLEOTIDE SEQUENCE</scope>
    <source>
        <strain evidence="1">HKV1</strain>
    </source>
</reference>
<protein>
    <submittedName>
        <fullName evidence="1">Deoxyribodipyrimidine photolyase-related protein</fullName>
    </submittedName>
</protein>
<dbReference type="InterPro" id="IPR007357">
    <property type="entry name" value="PhrB-like"/>
</dbReference>
<dbReference type="InterPro" id="IPR036134">
    <property type="entry name" value="Crypto/Photolyase_FAD-like_sf"/>
</dbReference>
<dbReference type="Gene3D" id="1.10.579.10">
    <property type="entry name" value="DNA Cyclobutane Dipyrimidine Photolyase, subunit A, domain 3"/>
    <property type="match status" value="1"/>
</dbReference>
<dbReference type="Pfam" id="PF04244">
    <property type="entry name" value="DPRP"/>
    <property type="match status" value="1"/>
</dbReference>
<accession>A0A1V0SFX1</accession>
<proteinExistence type="predicted"/>
<evidence type="ECO:0000313" key="1">
    <source>
        <dbReference type="EMBL" id="ARF10615.1"/>
    </source>
</evidence>
<name>A0A1V0SFX1_9VIRU</name>
<dbReference type="PANTHER" id="PTHR38657:SF1">
    <property type="entry name" value="SLR1343 PROTEIN"/>
    <property type="match status" value="1"/>
</dbReference>
<dbReference type="Gene3D" id="3.40.50.620">
    <property type="entry name" value="HUPs"/>
    <property type="match status" value="1"/>
</dbReference>
<dbReference type="Gene3D" id="1.10.10.1710">
    <property type="entry name" value="Deoxyribodipyrimidine photolyase-related"/>
    <property type="match status" value="1"/>
</dbReference>
<keyword evidence="1" id="KW-0456">Lyase</keyword>
<dbReference type="SUPFAM" id="SSF48173">
    <property type="entry name" value="Cryptochrome/photolyase FAD-binding domain"/>
    <property type="match status" value="1"/>
</dbReference>
<sequence>MPNVLFILPVNLYKQLTINNYTKIYIIEHPVYFTKYNYHKQKLIFHRATMKYYYDYIKKKYKINVQYINVFDYENFFENLTAINIFMFDPVDHDVTKDITKKCKKNNLTLNILDTQTFITPLRILEEYNNTHKKLIQYHFYIFQRKRLNIMVDKNNLPLNNKWTFDTENRKPFDKKYNNESFPKEIKNKYTIEAIKYVNKYFIKNPGKEFNWLPIDHKASENKLDDFIKNKLKNFGPYQDAVNDNIFAGYHSVLSPLINVGLLNPEMILEKVLNKLNNNTIISIEAYIRQLIGWREYCRLIYMFRLKELNGNYFNNKKKLSKKWYNYHDTYTGFVLIDKLIQKTWNYGYLHHIERLMYISNYLQLNNILPQDVFNWFQSMFLDSYAVFMYPNVYGMSLFSGGPVMMTKPYFSSATYISKMSNYKIKNNFYPKIMNYEWYEVWNSLYYAFINKHKEILKKNYGTAQQVKHWNDKTSSEKNDLLKIAKKYIKLY</sequence>
<dbReference type="Gene3D" id="1.25.40.80">
    <property type="match status" value="1"/>
</dbReference>
<dbReference type="InterPro" id="IPR014729">
    <property type="entry name" value="Rossmann-like_a/b/a_fold"/>
</dbReference>
<organism evidence="1">
    <name type="scientific">Hokovirus HKV1</name>
    <dbReference type="NCBI Taxonomy" id="1977638"/>
    <lineage>
        <taxon>Viruses</taxon>
        <taxon>Varidnaviria</taxon>
        <taxon>Bamfordvirae</taxon>
        <taxon>Nucleocytoviricota</taxon>
        <taxon>Megaviricetes</taxon>
        <taxon>Imitervirales</taxon>
        <taxon>Mimiviridae</taxon>
        <taxon>Klosneuvirinae</taxon>
        <taxon>Hokovirus</taxon>
    </lineage>
</organism>
<dbReference type="InterPro" id="IPR052551">
    <property type="entry name" value="UV-DNA_repair_photolyase"/>
</dbReference>
<gene>
    <name evidence="1" type="ORF">Hokovirus_2_142</name>
</gene>
<dbReference type="GO" id="GO:0016829">
    <property type="term" value="F:lyase activity"/>
    <property type="evidence" value="ECO:0007669"/>
    <property type="project" value="UniProtKB-KW"/>
</dbReference>
<dbReference type="PANTHER" id="PTHR38657">
    <property type="entry name" value="SLR1343 PROTEIN"/>
    <property type="match status" value="1"/>
</dbReference>